<evidence type="ECO:0000259" key="2">
    <source>
        <dbReference type="PROSITE" id="PS50146"/>
    </source>
</evidence>
<dbReference type="PANTHER" id="PTHR30492">
    <property type="entry name" value="METHYLGLYOXAL SYNTHASE"/>
    <property type="match status" value="1"/>
</dbReference>
<dbReference type="PANTHER" id="PTHR30492:SF0">
    <property type="entry name" value="METHYLGLYOXAL SYNTHASE"/>
    <property type="match status" value="1"/>
</dbReference>
<accession>A0A0B6TLK8</accession>
<dbReference type="InterPro" id="IPR001206">
    <property type="entry name" value="Diacylglycerol_kinase_cat_dom"/>
</dbReference>
<dbReference type="Gene3D" id="2.60.200.40">
    <property type="match status" value="1"/>
</dbReference>
<dbReference type="SUPFAM" id="SSF111331">
    <property type="entry name" value="NAD kinase/diacylglycerol kinase-like"/>
    <property type="match status" value="1"/>
</dbReference>
<dbReference type="Proteomes" id="UP000031928">
    <property type="component" value="Chromosome"/>
</dbReference>
<dbReference type="KEGG" id="cmq:B840_05995"/>
<keyword evidence="3" id="KW-0418">Kinase</keyword>
<organism evidence="3 4">
    <name type="scientific">Corynebacterium marinum DSM 44953</name>
    <dbReference type="NCBI Taxonomy" id="1224162"/>
    <lineage>
        <taxon>Bacteria</taxon>
        <taxon>Bacillati</taxon>
        <taxon>Actinomycetota</taxon>
        <taxon>Actinomycetes</taxon>
        <taxon>Mycobacteriales</taxon>
        <taxon>Corynebacteriaceae</taxon>
        <taxon>Corynebacterium</taxon>
    </lineage>
</organism>
<evidence type="ECO:0000313" key="4">
    <source>
        <dbReference type="Proteomes" id="UP000031928"/>
    </source>
</evidence>
<dbReference type="GO" id="GO:0008929">
    <property type="term" value="F:methylglyoxal synthase activity"/>
    <property type="evidence" value="ECO:0007669"/>
    <property type="project" value="InterPro"/>
</dbReference>
<dbReference type="SMART" id="SM00046">
    <property type="entry name" value="DAGKc"/>
    <property type="match status" value="1"/>
</dbReference>
<dbReference type="Pfam" id="PF00781">
    <property type="entry name" value="DAGK_cat"/>
    <property type="match status" value="1"/>
</dbReference>
<dbReference type="RefSeq" id="WP_042621380.1">
    <property type="nucleotide sequence ID" value="NZ_CP007790.1"/>
</dbReference>
<dbReference type="InterPro" id="IPR017438">
    <property type="entry name" value="ATP-NAD_kinase_N"/>
</dbReference>
<dbReference type="InterPro" id="IPR016064">
    <property type="entry name" value="NAD/diacylglycerol_kinase_sf"/>
</dbReference>
<dbReference type="GO" id="GO:0016301">
    <property type="term" value="F:kinase activity"/>
    <property type="evidence" value="ECO:0007669"/>
    <property type="project" value="UniProtKB-KW"/>
</dbReference>
<dbReference type="GO" id="GO:0019242">
    <property type="term" value="P:methylglyoxal biosynthetic process"/>
    <property type="evidence" value="ECO:0007669"/>
    <property type="project" value="InterPro"/>
</dbReference>
<keyword evidence="3" id="KW-0808">Transferase</keyword>
<evidence type="ECO:0000313" key="3">
    <source>
        <dbReference type="EMBL" id="AJK68808.1"/>
    </source>
</evidence>
<gene>
    <name evidence="3" type="ORF">B840_05995</name>
</gene>
<dbReference type="Gene3D" id="3.40.50.10330">
    <property type="entry name" value="Probable inorganic polyphosphate/atp-NAD kinase, domain 1"/>
    <property type="match status" value="1"/>
</dbReference>
<dbReference type="GO" id="GO:0005829">
    <property type="term" value="C:cytosol"/>
    <property type="evidence" value="ECO:0007669"/>
    <property type="project" value="TreeGrafter"/>
</dbReference>
<dbReference type="HOGENOM" id="CLU_045532_2_2_11"/>
<dbReference type="AlphaFoldDB" id="A0A0B6TLK8"/>
<name>A0A0B6TLK8_9CORY</name>
<reference evidence="3 4" key="1">
    <citation type="submission" date="2014-05" db="EMBL/GenBank/DDBJ databases">
        <title>Complete genome sequence of Corynebacterium marinum DSM 44953.</title>
        <authorList>
            <person name="Schaffert L."/>
            <person name="Albersmeier A."/>
            <person name="Kalinowski J."/>
            <person name="Ruckert C."/>
        </authorList>
    </citation>
    <scope>NUCLEOTIDE SEQUENCE [LARGE SCALE GENOMIC DNA]</scope>
    <source>
        <strain evidence="3 4">DSM 44953</strain>
    </source>
</reference>
<dbReference type="STRING" id="1224162.B840_05995"/>
<keyword evidence="4" id="KW-1185">Reference proteome</keyword>
<evidence type="ECO:0000256" key="1">
    <source>
        <dbReference type="SAM" id="MobiDB-lite"/>
    </source>
</evidence>
<feature type="domain" description="DAGKc" evidence="2">
    <location>
        <begin position="8"/>
        <end position="138"/>
    </location>
</feature>
<dbReference type="OrthoDB" id="142078at2"/>
<dbReference type="InterPro" id="IPR004363">
    <property type="entry name" value="Methylgl_synth"/>
</dbReference>
<sequence>MSTNDSADSDRRVAVVYNPVKGDPEDLKRLVADAAAEHGWHAPLFLETSVEDPGFGPAQRAAEDGHDMVLAAGGDGTVRAVAAALHGTDVALGVIPAGTGNLLARNLKLPLDIPEAVQAAFTGQDTRIDVCTALLTRPDGESEELDFVVMAGIGVDAGMIVNTDEDLKKRVKFLAYAVGIAKSLTGGRRVRLTWRLDGGPARRTRVHSLIVGNCGDLVGSIPLLPDAVANDGHFDIVSLRPTGLPGWLQIAGQLALHMGRKVRNRLARRDEQVTGGANDSDTLRYATGTRLEVTLAHPEVFEVDGDEVGEVSSFTVTMEPGSLVVREPVPEPPTEPGEPRPGTRAFDS</sequence>
<feature type="region of interest" description="Disordered" evidence="1">
    <location>
        <begin position="322"/>
        <end position="348"/>
    </location>
</feature>
<dbReference type="EMBL" id="CP007790">
    <property type="protein sequence ID" value="AJK68808.1"/>
    <property type="molecule type" value="Genomic_DNA"/>
</dbReference>
<dbReference type="PROSITE" id="PS50146">
    <property type="entry name" value="DAGK"/>
    <property type="match status" value="1"/>
</dbReference>
<protein>
    <submittedName>
        <fullName evidence="3">Putative diacylglycerol kinase</fullName>
    </submittedName>
</protein>
<proteinExistence type="predicted"/>